<keyword evidence="2 3" id="KW-0802">TPR repeat</keyword>
<evidence type="ECO:0000256" key="1">
    <source>
        <dbReference type="ARBA" id="ARBA00022737"/>
    </source>
</evidence>
<feature type="coiled-coil region" evidence="4">
    <location>
        <begin position="172"/>
        <end position="199"/>
    </location>
</feature>
<dbReference type="PROSITE" id="PS50005">
    <property type="entry name" value="TPR"/>
    <property type="match status" value="1"/>
</dbReference>
<feature type="repeat" description="TPR" evidence="3">
    <location>
        <begin position="207"/>
        <end position="240"/>
    </location>
</feature>
<dbReference type="SMART" id="SM00028">
    <property type="entry name" value="TPR"/>
    <property type="match status" value="1"/>
</dbReference>
<keyword evidence="1" id="KW-0677">Repeat</keyword>
<proteinExistence type="predicted"/>
<dbReference type="InterPro" id="IPR029044">
    <property type="entry name" value="Nucleotide-diphossugar_trans"/>
</dbReference>
<dbReference type="EMBL" id="MK072349">
    <property type="protein sequence ID" value="AYV82230.1"/>
    <property type="molecule type" value="Genomic_DNA"/>
</dbReference>
<evidence type="ECO:0000256" key="2">
    <source>
        <dbReference type="ARBA" id="ARBA00022803"/>
    </source>
</evidence>
<evidence type="ECO:0000256" key="4">
    <source>
        <dbReference type="SAM" id="Coils"/>
    </source>
</evidence>
<name>A0A3G5A4R7_9VIRU</name>
<dbReference type="SUPFAM" id="SSF48452">
    <property type="entry name" value="TPR-like"/>
    <property type="match status" value="1"/>
</dbReference>
<dbReference type="InterPro" id="IPR013105">
    <property type="entry name" value="TPR_2"/>
</dbReference>
<evidence type="ECO:0000256" key="3">
    <source>
        <dbReference type="PROSITE-ProRule" id="PRU00339"/>
    </source>
</evidence>
<evidence type="ECO:0000313" key="5">
    <source>
        <dbReference type="EMBL" id="AYV82230.1"/>
    </source>
</evidence>
<dbReference type="Pfam" id="PF07719">
    <property type="entry name" value="TPR_2"/>
    <property type="match status" value="1"/>
</dbReference>
<dbReference type="InterPro" id="IPR019734">
    <property type="entry name" value="TPR_rpt"/>
</dbReference>
<dbReference type="Gene3D" id="1.25.40.10">
    <property type="entry name" value="Tetratricopeptide repeat domain"/>
    <property type="match status" value="1"/>
</dbReference>
<dbReference type="InterPro" id="IPR011990">
    <property type="entry name" value="TPR-like_helical_dom_sf"/>
</dbReference>
<sequence length="546" mass="64379">MNNLKLAIMVKNEETTIIKTLNTCIPYVGTIFMYDTGSTDNTIKLVENFCNNNSINLNLLCGEFESYSISRNKLLDYVESHSFKDEFILLMDANDELTINPTFNPHEFPLTKKVITGYSYWNIGSSVVCHFKILFIRAHNKLRYEGTIHEYIKMDGTVLLDNDIQYVKKDQIMLYQDRIEDELRTLERAKSDIILLKEAVSNNIYIGRNYYQLGRTYYNIGMYDKSLKYFTKGVDLNENITVDEKFQCHYYLAVIKKNKNDPEWLNHIIEAYELLPNKIEGVLLLCEILTKANKWNNLYVYSKMAIKLARKFEKTVISTCVLYNDTDYNLYCYYYYGLACFNLQKYKKAHTMMLIMEKNLKQYNDRVINAFNLHAHAYATMHSLLFPLHYLPQTILNESIVLYTNKKYDDINSNIITNIITTITNKYNKICNIVVFCDIDKSTYMNNVCYLHKLLYDIYLPCNKIHTLFVFDCVDYIKYYDNIDKVVLYMENNTFSGVMLRLHNKLKHIICKSELDKTNLLNNMPDFNKIKYKIKVVNEGKVVEFV</sequence>
<dbReference type="SUPFAM" id="SSF53448">
    <property type="entry name" value="Nucleotide-diphospho-sugar transferases"/>
    <property type="match status" value="1"/>
</dbReference>
<protein>
    <submittedName>
        <fullName evidence="5">Uncharacterized protein</fullName>
    </submittedName>
</protein>
<keyword evidence="4" id="KW-0175">Coiled coil</keyword>
<gene>
    <name evidence="5" type="ORF">Homavirus18_10</name>
</gene>
<organism evidence="5">
    <name type="scientific">Homavirus sp</name>
    <dbReference type="NCBI Taxonomy" id="2487769"/>
    <lineage>
        <taxon>Viruses</taxon>
        <taxon>Varidnaviria</taxon>
        <taxon>Bamfordvirae</taxon>
        <taxon>Nucleocytoviricota</taxon>
        <taxon>Megaviricetes</taxon>
        <taxon>Imitervirales</taxon>
        <taxon>Mimiviridae</taxon>
        <taxon>Klosneuvirinae</taxon>
    </lineage>
</organism>
<accession>A0A3G5A4R7</accession>
<reference evidence="5" key="1">
    <citation type="submission" date="2018-10" db="EMBL/GenBank/DDBJ databases">
        <title>Hidden diversity of soil giant viruses.</title>
        <authorList>
            <person name="Schulz F."/>
            <person name="Alteio L."/>
            <person name="Goudeau D."/>
            <person name="Ryan E.M."/>
            <person name="Malmstrom R.R."/>
            <person name="Blanchard J."/>
            <person name="Woyke T."/>
        </authorList>
    </citation>
    <scope>NUCLEOTIDE SEQUENCE</scope>
    <source>
        <strain evidence="5">HOV1</strain>
    </source>
</reference>